<feature type="binding site" evidence="18">
    <location>
        <position position="155"/>
    </location>
    <ligand>
        <name>UDP-N-acetyl-alpha-D-glucosamine</name>
        <dbReference type="ChEBI" id="CHEBI:57705"/>
    </ligand>
</feature>
<dbReference type="UniPathway" id="UPA00973"/>
<dbReference type="InterPro" id="IPR005882">
    <property type="entry name" value="Bifunctional_GlmU"/>
</dbReference>
<evidence type="ECO:0000256" key="10">
    <source>
        <dbReference type="ARBA" id="ARBA00022960"/>
    </source>
</evidence>
<feature type="binding site" evidence="18">
    <location>
        <position position="395"/>
    </location>
    <ligand>
        <name>acetyl-CoA</name>
        <dbReference type="ChEBI" id="CHEBI:57288"/>
    </ligand>
</feature>
<dbReference type="GO" id="GO:0008360">
    <property type="term" value="P:regulation of cell shape"/>
    <property type="evidence" value="ECO:0007669"/>
    <property type="project" value="UniProtKB-KW"/>
</dbReference>
<feature type="region of interest" description="Pyrophosphorylase" evidence="18">
    <location>
        <begin position="1"/>
        <end position="245"/>
    </location>
</feature>
<evidence type="ECO:0000256" key="16">
    <source>
        <dbReference type="ARBA" id="ARBA00048493"/>
    </source>
</evidence>
<keyword evidence="14 18" id="KW-0961">Cell wall biogenesis/degradation</keyword>
<dbReference type="GO" id="GO:0006048">
    <property type="term" value="P:UDP-N-acetylglucosamine biosynthetic process"/>
    <property type="evidence" value="ECO:0007669"/>
    <property type="project" value="UniProtKB-UniPathway"/>
</dbReference>
<evidence type="ECO:0000256" key="19">
    <source>
        <dbReference type="SAM" id="MobiDB-lite"/>
    </source>
</evidence>
<evidence type="ECO:0000256" key="1">
    <source>
        <dbReference type="ARBA" id="ARBA00004496"/>
    </source>
</evidence>
<feature type="region of interest" description="Disordered" evidence="19">
    <location>
        <begin position="468"/>
        <end position="498"/>
    </location>
</feature>
<dbReference type="InterPro" id="IPR011004">
    <property type="entry name" value="Trimer_LpxA-like_sf"/>
</dbReference>
<evidence type="ECO:0000256" key="9">
    <source>
        <dbReference type="ARBA" id="ARBA00022842"/>
    </source>
</evidence>
<keyword evidence="12 18" id="KW-0511">Multifunctional enzyme</keyword>
<dbReference type="EMBL" id="FZOO01000007">
    <property type="protein sequence ID" value="SNS73709.1"/>
    <property type="molecule type" value="Genomic_DNA"/>
</dbReference>
<evidence type="ECO:0000256" key="12">
    <source>
        <dbReference type="ARBA" id="ARBA00023268"/>
    </source>
</evidence>
<evidence type="ECO:0000259" key="20">
    <source>
        <dbReference type="Pfam" id="PF12804"/>
    </source>
</evidence>
<feature type="binding site" evidence="18">
    <location>
        <position position="348"/>
    </location>
    <ligand>
        <name>UDP-N-acetyl-alpha-D-glucosamine</name>
        <dbReference type="ChEBI" id="CHEBI:57705"/>
    </ligand>
</feature>
<evidence type="ECO:0000256" key="6">
    <source>
        <dbReference type="ARBA" id="ARBA00022695"/>
    </source>
</evidence>
<dbReference type="HAMAP" id="MF_01631">
    <property type="entry name" value="GlmU"/>
    <property type="match status" value="1"/>
</dbReference>
<evidence type="ECO:0000256" key="8">
    <source>
        <dbReference type="ARBA" id="ARBA00022737"/>
    </source>
</evidence>
<keyword evidence="6 18" id="KW-0548">Nucleotidyltransferase</keyword>
<comment type="catalytic activity">
    <reaction evidence="16 18">
        <text>N-acetyl-alpha-D-glucosamine 1-phosphate + UTP + H(+) = UDP-N-acetyl-alpha-D-glucosamine + diphosphate</text>
        <dbReference type="Rhea" id="RHEA:13509"/>
        <dbReference type="ChEBI" id="CHEBI:15378"/>
        <dbReference type="ChEBI" id="CHEBI:33019"/>
        <dbReference type="ChEBI" id="CHEBI:46398"/>
        <dbReference type="ChEBI" id="CHEBI:57705"/>
        <dbReference type="ChEBI" id="CHEBI:57776"/>
        <dbReference type="EC" id="2.7.7.23"/>
    </reaction>
</comment>
<feature type="binding site" evidence="18">
    <location>
        <position position="392"/>
    </location>
    <ligand>
        <name>UDP-N-acetyl-alpha-D-glucosamine</name>
        <dbReference type="ChEBI" id="CHEBI:57705"/>
    </ligand>
</feature>
<dbReference type="NCBIfam" id="TIGR01173">
    <property type="entry name" value="glmU"/>
    <property type="match status" value="1"/>
</dbReference>
<comment type="similarity">
    <text evidence="3 18">In the N-terminal section; belongs to the N-acetylglucosamine-1-phosphate uridyltransferase family.</text>
</comment>
<evidence type="ECO:0000256" key="15">
    <source>
        <dbReference type="ARBA" id="ARBA00048247"/>
    </source>
</evidence>
<dbReference type="Pfam" id="PF00132">
    <property type="entry name" value="Hexapep"/>
    <property type="match status" value="1"/>
</dbReference>
<feature type="binding site" evidence="18">
    <location>
        <position position="243"/>
    </location>
    <ligand>
        <name>UDP-N-acetyl-alpha-D-glucosamine</name>
        <dbReference type="ChEBI" id="CHEBI:57705"/>
    </ligand>
</feature>
<feature type="region of interest" description="N-acetyltransferase" evidence="18">
    <location>
        <begin position="267"/>
        <end position="498"/>
    </location>
</feature>
<dbReference type="Gene3D" id="2.160.10.10">
    <property type="entry name" value="Hexapeptide repeat proteins"/>
    <property type="match status" value="1"/>
</dbReference>
<keyword evidence="13 18" id="KW-0012">Acyltransferase</keyword>
<dbReference type="NCBIfam" id="NF010932">
    <property type="entry name" value="PRK14352.1"/>
    <property type="match status" value="1"/>
</dbReference>
<comment type="pathway">
    <text evidence="18">Bacterial outer membrane biogenesis; LPS lipid A biosynthesis.</text>
</comment>
<dbReference type="GO" id="GO:0009245">
    <property type="term" value="P:lipid A biosynthetic process"/>
    <property type="evidence" value="ECO:0007669"/>
    <property type="project" value="UniProtKB-UniRule"/>
</dbReference>
<feature type="binding site" evidence="18">
    <location>
        <position position="455"/>
    </location>
    <ligand>
        <name>acetyl-CoA</name>
        <dbReference type="ChEBI" id="CHEBI:57288"/>
    </ligand>
</feature>
<evidence type="ECO:0000313" key="21">
    <source>
        <dbReference type="EMBL" id="SNS73709.1"/>
    </source>
</evidence>
<comment type="caution">
    <text evidence="18">Lacks conserved residue(s) required for the propagation of feature annotation.</text>
</comment>
<comment type="pathway">
    <text evidence="18">Nucleotide-sugar biosynthesis; UDP-N-acetyl-alpha-D-glucosamine biosynthesis; N-acetyl-alpha-D-glucosamine 1-phosphate from alpha-D-glucosamine 6-phosphate (route II): step 2/2.</text>
</comment>
<feature type="binding site" evidence="18">
    <location>
        <position position="185"/>
    </location>
    <ligand>
        <name>UDP-N-acetyl-alpha-D-glucosamine</name>
        <dbReference type="ChEBI" id="CHEBI:57705"/>
    </ligand>
</feature>
<evidence type="ECO:0000256" key="11">
    <source>
        <dbReference type="ARBA" id="ARBA00022984"/>
    </source>
</evidence>
<feature type="binding site" evidence="18">
    <location>
        <position position="88"/>
    </location>
    <ligand>
        <name>UDP-N-acetyl-alpha-D-glucosamine</name>
        <dbReference type="ChEBI" id="CHEBI:57705"/>
    </ligand>
</feature>
<feature type="compositionally biased region" description="Low complexity" evidence="19">
    <location>
        <begin position="471"/>
        <end position="489"/>
    </location>
</feature>
<dbReference type="InterPro" id="IPR038009">
    <property type="entry name" value="GlmU_C_LbH"/>
</dbReference>
<name>A0A239GWX6_9ACTN</name>
<dbReference type="PANTHER" id="PTHR43584:SF3">
    <property type="entry name" value="BIFUNCTIONAL PROTEIN GLMU"/>
    <property type="match status" value="1"/>
</dbReference>
<feature type="region of interest" description="Linker" evidence="18">
    <location>
        <begin position="246"/>
        <end position="266"/>
    </location>
</feature>
<dbReference type="GO" id="GO:0000287">
    <property type="term" value="F:magnesium ion binding"/>
    <property type="evidence" value="ECO:0007669"/>
    <property type="project" value="UniProtKB-UniRule"/>
</dbReference>
<keyword evidence="9 18" id="KW-0460">Magnesium</keyword>
<dbReference type="AlphaFoldDB" id="A0A239GWX6"/>
<protein>
    <recommendedName>
        <fullName evidence="18">Bifunctional protein GlmU</fullName>
    </recommendedName>
    <domain>
        <recommendedName>
            <fullName evidence="18">UDP-N-acetylglucosamine pyrophosphorylase</fullName>
            <ecNumber evidence="18">2.7.7.23</ecNumber>
        </recommendedName>
        <alternativeName>
            <fullName evidence="18">N-acetylglucosamine-1-phosphate uridyltransferase</fullName>
        </alternativeName>
    </domain>
    <domain>
        <recommendedName>
            <fullName evidence="18">Glucosamine-1-phosphate N-acetyltransferase</fullName>
            <ecNumber evidence="18">2.3.1.157</ecNumber>
        </recommendedName>
    </domain>
</protein>
<dbReference type="SUPFAM" id="SSF51161">
    <property type="entry name" value="Trimeric LpxA-like enzymes"/>
    <property type="match status" value="1"/>
</dbReference>
<dbReference type="InterPro" id="IPR025877">
    <property type="entry name" value="MobA-like_NTP_Trfase"/>
</dbReference>
<dbReference type="EC" id="2.3.1.157" evidence="18"/>
<dbReference type="EC" id="2.7.7.23" evidence="18"/>
<keyword evidence="11 18" id="KW-0573">Peptidoglycan synthesis</keyword>
<dbReference type="SUPFAM" id="SSF53448">
    <property type="entry name" value="Nucleotide-diphospho-sugar transferases"/>
    <property type="match status" value="1"/>
</dbReference>
<keyword evidence="22" id="KW-1185">Reference proteome</keyword>
<dbReference type="OrthoDB" id="9775031at2"/>
<evidence type="ECO:0000256" key="4">
    <source>
        <dbReference type="ARBA" id="ARBA00022490"/>
    </source>
</evidence>
<dbReference type="GO" id="GO:0009252">
    <property type="term" value="P:peptidoglycan biosynthetic process"/>
    <property type="evidence" value="ECO:0007669"/>
    <property type="project" value="UniProtKB-UniRule"/>
</dbReference>
<feature type="binding site" evidence="18">
    <location>
        <position position="35"/>
    </location>
    <ligand>
        <name>UDP-N-acetyl-alpha-D-glucosamine</name>
        <dbReference type="ChEBI" id="CHEBI:57705"/>
    </ligand>
</feature>
<accession>A0A239GWX6</accession>
<keyword evidence="8 18" id="KW-0677">Repeat</keyword>
<evidence type="ECO:0000256" key="17">
    <source>
        <dbReference type="ARBA" id="ARBA00049628"/>
    </source>
</evidence>
<proteinExistence type="inferred from homology"/>
<comment type="catalytic activity">
    <reaction evidence="15 18">
        <text>alpha-D-glucosamine 1-phosphate + acetyl-CoA = N-acetyl-alpha-D-glucosamine 1-phosphate + CoA + H(+)</text>
        <dbReference type="Rhea" id="RHEA:13725"/>
        <dbReference type="ChEBI" id="CHEBI:15378"/>
        <dbReference type="ChEBI" id="CHEBI:57287"/>
        <dbReference type="ChEBI" id="CHEBI:57288"/>
        <dbReference type="ChEBI" id="CHEBI:57776"/>
        <dbReference type="ChEBI" id="CHEBI:58516"/>
        <dbReference type="EC" id="2.3.1.157"/>
    </reaction>
</comment>
<dbReference type="Proteomes" id="UP000198373">
    <property type="component" value="Unassembled WGS sequence"/>
</dbReference>
<feature type="binding site" evidence="18">
    <location>
        <position position="381"/>
    </location>
    <ligand>
        <name>UDP-N-acetyl-alpha-D-glucosamine</name>
        <dbReference type="ChEBI" id="CHEBI:57705"/>
    </ligand>
</feature>
<feature type="binding site" evidence="18">
    <location>
        <position position="366"/>
    </location>
    <ligand>
        <name>UDP-N-acetyl-alpha-D-glucosamine</name>
        <dbReference type="ChEBI" id="CHEBI:57705"/>
    </ligand>
</feature>
<evidence type="ECO:0000256" key="7">
    <source>
        <dbReference type="ARBA" id="ARBA00022723"/>
    </source>
</evidence>
<feature type="binding site" evidence="18">
    <location>
        <position position="118"/>
    </location>
    <ligand>
        <name>Mg(2+)</name>
        <dbReference type="ChEBI" id="CHEBI:18420"/>
    </ligand>
</feature>
<dbReference type="GO" id="GO:0005737">
    <property type="term" value="C:cytoplasm"/>
    <property type="evidence" value="ECO:0007669"/>
    <property type="project" value="UniProtKB-SubCell"/>
</dbReference>
<comment type="subunit">
    <text evidence="18">Homotrimer.</text>
</comment>
<dbReference type="CDD" id="cd03353">
    <property type="entry name" value="LbH_GlmU_C"/>
    <property type="match status" value="1"/>
</dbReference>
<evidence type="ECO:0000256" key="14">
    <source>
        <dbReference type="ARBA" id="ARBA00023316"/>
    </source>
</evidence>
<sequence>MSESRQPGAVPEGGVAAVVVLAAGQGTRMRSALPKVLHPLGGRSMLGHVLAAAAPLAARHTLVVVGAGREAVEEHLARVAPDARPVLQAEQLGSGHAAAVALAAVPDLDGPVLLVNGDAPLLTAGTLAALVEGHRAAGSVFTVLTSEVGDPTGLGRIIRGPGGGVRAIVEERDATDEQRAVREVNAGVYVANAATLRRVLSGLASDNAQGEQYLTDALAPLAEGGAPVAAVRAADPDDVLGCNDRRELAARRRTLNDRVLDGLMRDGVTVVDPATTWVDVTVTVAADALLEPGVHLRGTTTVATGAVVGPDTTLVDTAVGEGASVLRSHVLGADVGPRATVGPFSHLRPGTRLAAGAKVGAFVETKNVQLGEDSKVPHLSYVGDATIGRGSNIGAATVFVNYDGVEKHHTEVGDHVRIGSDTMLVAPVTVGDGAYTAAGSVITTDVPPGAMAVARARQRNVAGWVRRRRPGTAAARAAGAAGDAGAESAADTRSEASG</sequence>
<comment type="similarity">
    <text evidence="2 18">In the C-terminal section; belongs to the transferase hexapeptide repeat family.</text>
</comment>
<dbReference type="UniPathway" id="UPA00113">
    <property type="reaction ID" value="UER00532"/>
</dbReference>
<dbReference type="InterPro" id="IPR029044">
    <property type="entry name" value="Nucleotide-diphossugar_trans"/>
</dbReference>
<dbReference type="RefSeq" id="WP_089306371.1">
    <property type="nucleotide sequence ID" value="NZ_FZOO01000007.1"/>
</dbReference>
<evidence type="ECO:0000256" key="13">
    <source>
        <dbReference type="ARBA" id="ARBA00023315"/>
    </source>
</evidence>
<dbReference type="GO" id="GO:0071555">
    <property type="term" value="P:cell wall organization"/>
    <property type="evidence" value="ECO:0007669"/>
    <property type="project" value="UniProtKB-KW"/>
</dbReference>
<evidence type="ECO:0000313" key="22">
    <source>
        <dbReference type="Proteomes" id="UP000198373"/>
    </source>
</evidence>
<evidence type="ECO:0000256" key="3">
    <source>
        <dbReference type="ARBA" id="ARBA00007947"/>
    </source>
</evidence>
<reference evidence="22" key="1">
    <citation type="submission" date="2017-06" db="EMBL/GenBank/DDBJ databases">
        <authorList>
            <person name="Varghese N."/>
            <person name="Submissions S."/>
        </authorList>
    </citation>
    <scope>NUCLEOTIDE SEQUENCE [LARGE SCALE GENOMIC DNA]</scope>
    <source>
        <strain evidence="22">DSM 46839</strain>
    </source>
</reference>
<evidence type="ECO:0000256" key="2">
    <source>
        <dbReference type="ARBA" id="ARBA00007707"/>
    </source>
</evidence>
<comment type="cofactor">
    <cofactor evidence="18">
        <name>Mg(2+)</name>
        <dbReference type="ChEBI" id="CHEBI:18420"/>
    </cofactor>
    <text evidence="18">Binds 1 Mg(2+) ion per subunit.</text>
</comment>
<dbReference type="Gene3D" id="3.90.550.10">
    <property type="entry name" value="Spore Coat Polysaccharide Biosynthesis Protein SpsA, Chain A"/>
    <property type="match status" value="1"/>
</dbReference>
<feature type="binding site" evidence="18">
    <location>
        <begin position="401"/>
        <end position="402"/>
    </location>
    <ligand>
        <name>acetyl-CoA</name>
        <dbReference type="ChEBI" id="CHEBI:57288"/>
    </ligand>
</feature>
<feature type="active site" description="Proton acceptor" evidence="18">
    <location>
        <position position="378"/>
    </location>
</feature>
<feature type="domain" description="MobA-like NTP transferase" evidence="20">
    <location>
        <begin position="18"/>
        <end position="149"/>
    </location>
</feature>
<dbReference type="CDD" id="cd02540">
    <property type="entry name" value="GT2_GlmU_N_bac"/>
    <property type="match status" value="1"/>
</dbReference>
<dbReference type="GO" id="GO:0016020">
    <property type="term" value="C:membrane"/>
    <property type="evidence" value="ECO:0007669"/>
    <property type="project" value="GOC"/>
</dbReference>
<keyword evidence="10 18" id="KW-0133">Cell shape</keyword>
<comment type="function">
    <text evidence="17 18">Catalyzes the last two sequential reactions in the de novo biosynthetic pathway for UDP-N-acetylglucosamine (UDP-GlcNAc). The C-terminal domain catalyzes the transfer of acetyl group from acetyl coenzyme A to glucosamine-1-phosphate (GlcN-1-P) to produce N-acetylglucosamine-1-phosphate (GlcNAc-1-P), which is converted into UDP-GlcNAc by the transfer of uridine 5-monophosphate (from uridine 5-triphosphate), a reaction catalyzed by the N-terminal domain.</text>
</comment>
<gene>
    <name evidence="18" type="primary">glmU</name>
    <name evidence="21" type="ORF">SAMN06893096_107102</name>
</gene>
<organism evidence="21 22">
    <name type="scientific">Geodermatophilus pulveris</name>
    <dbReference type="NCBI Taxonomy" id="1564159"/>
    <lineage>
        <taxon>Bacteria</taxon>
        <taxon>Bacillati</taxon>
        <taxon>Actinomycetota</taxon>
        <taxon>Actinomycetes</taxon>
        <taxon>Geodermatophilales</taxon>
        <taxon>Geodermatophilaceae</taxon>
        <taxon>Geodermatophilus</taxon>
    </lineage>
</organism>
<comment type="pathway">
    <text evidence="18">Nucleotide-sugar biosynthesis; UDP-N-acetyl-alpha-D-glucosamine biosynthesis; UDP-N-acetyl-alpha-D-glucosamine from N-acetyl-alpha-D-glucosamine 1-phosphate: step 1/1.</text>
</comment>
<dbReference type="InterPro" id="IPR001451">
    <property type="entry name" value="Hexapep"/>
</dbReference>
<dbReference type="PANTHER" id="PTHR43584">
    <property type="entry name" value="NUCLEOTIDYL TRANSFERASE"/>
    <property type="match status" value="1"/>
</dbReference>
<dbReference type="Pfam" id="PF12804">
    <property type="entry name" value="NTP_transf_3"/>
    <property type="match status" value="1"/>
</dbReference>
<keyword evidence="7 18" id="KW-0479">Metal-binding</keyword>
<feature type="binding site" evidence="18">
    <location>
        <position position="438"/>
    </location>
    <ligand>
        <name>acetyl-CoA</name>
        <dbReference type="ChEBI" id="CHEBI:57288"/>
    </ligand>
</feature>
<comment type="subcellular location">
    <subcellularLocation>
        <location evidence="1 18">Cytoplasm</location>
    </subcellularLocation>
</comment>
<feature type="binding site" evidence="18">
    <location>
        <position position="420"/>
    </location>
    <ligand>
        <name>acetyl-CoA</name>
        <dbReference type="ChEBI" id="CHEBI:57288"/>
    </ligand>
</feature>
<feature type="binding site" evidence="18">
    <location>
        <begin position="21"/>
        <end position="24"/>
    </location>
    <ligand>
        <name>UDP-N-acetyl-alpha-D-glucosamine</name>
        <dbReference type="ChEBI" id="CHEBI:57705"/>
    </ligand>
</feature>
<dbReference type="GO" id="GO:0003977">
    <property type="term" value="F:UDP-N-acetylglucosamine diphosphorylase activity"/>
    <property type="evidence" value="ECO:0007669"/>
    <property type="project" value="UniProtKB-UniRule"/>
</dbReference>
<dbReference type="GO" id="GO:0000902">
    <property type="term" value="P:cell morphogenesis"/>
    <property type="evidence" value="ECO:0007669"/>
    <property type="project" value="UniProtKB-UniRule"/>
</dbReference>
<feature type="binding site" evidence="18">
    <location>
        <position position="170"/>
    </location>
    <ligand>
        <name>UDP-N-acetyl-alpha-D-glucosamine</name>
        <dbReference type="ChEBI" id="CHEBI:57705"/>
    </ligand>
</feature>
<evidence type="ECO:0000256" key="18">
    <source>
        <dbReference type="HAMAP-Rule" id="MF_01631"/>
    </source>
</evidence>
<keyword evidence="5 18" id="KW-0808">Transferase</keyword>
<evidence type="ECO:0000256" key="5">
    <source>
        <dbReference type="ARBA" id="ARBA00022679"/>
    </source>
</evidence>
<dbReference type="GO" id="GO:0019134">
    <property type="term" value="F:glucosamine-1-phosphate N-acetyltransferase activity"/>
    <property type="evidence" value="ECO:0007669"/>
    <property type="project" value="UniProtKB-UniRule"/>
</dbReference>
<dbReference type="InterPro" id="IPR050065">
    <property type="entry name" value="GlmU-like"/>
</dbReference>
<keyword evidence="4 18" id="KW-0963">Cytoplasm</keyword>
<feature type="binding site" evidence="18">
    <location>
        <position position="243"/>
    </location>
    <ligand>
        <name>Mg(2+)</name>
        <dbReference type="ChEBI" id="CHEBI:18420"/>
    </ligand>
</feature>